<gene>
    <name evidence="1" type="ORF">PRUB_a3773</name>
</gene>
<evidence type="ECO:0000313" key="1">
    <source>
        <dbReference type="EMBL" id="KAF7786948.1"/>
    </source>
</evidence>
<comment type="caution">
    <text evidence="1">The sequence shown here is derived from an EMBL/GenBank/DDBJ whole genome shotgun (WGS) entry which is preliminary data.</text>
</comment>
<evidence type="ECO:0000313" key="2">
    <source>
        <dbReference type="Proteomes" id="UP000016480"/>
    </source>
</evidence>
<sequence length="39" mass="4582">MIDVFFSVSFMFIPLVVTFTRLNAQLMYSVTDLNTLPFY</sequence>
<dbReference type="EMBL" id="AHCD03000034">
    <property type="protein sequence ID" value="KAF7786948.1"/>
    <property type="molecule type" value="Genomic_DNA"/>
</dbReference>
<name>A0A8T0C996_9GAMM</name>
<proteinExistence type="predicted"/>
<reference evidence="1 2" key="1">
    <citation type="journal article" date="2012" name="J. Bacteriol.">
        <title>Genome sequence of the cycloprodigiosin-producing bacterial strain Pseudoalteromonas rubra ATCC 29570(T).</title>
        <authorList>
            <person name="Xie B.B."/>
            <person name="Shu Y.L."/>
            <person name="Qin Q.L."/>
            <person name="Rong J.C."/>
            <person name="Zhang X.Y."/>
            <person name="Chen X.L."/>
            <person name="Zhou B.C."/>
            <person name="Zhang Y.Z."/>
        </authorList>
    </citation>
    <scope>NUCLEOTIDE SEQUENCE [LARGE SCALE GENOMIC DNA]</scope>
    <source>
        <strain evidence="1 2">DSM 6842</strain>
    </source>
</reference>
<dbReference type="AlphaFoldDB" id="A0A8T0C996"/>
<organism evidence="1 2">
    <name type="scientific">Pseudoalteromonas rubra</name>
    <dbReference type="NCBI Taxonomy" id="43658"/>
    <lineage>
        <taxon>Bacteria</taxon>
        <taxon>Pseudomonadati</taxon>
        <taxon>Pseudomonadota</taxon>
        <taxon>Gammaproteobacteria</taxon>
        <taxon>Alteromonadales</taxon>
        <taxon>Pseudoalteromonadaceae</taxon>
        <taxon>Pseudoalteromonas</taxon>
    </lineage>
</organism>
<protein>
    <submittedName>
        <fullName evidence="1">Uncharacterized protein</fullName>
    </submittedName>
</protein>
<dbReference type="Proteomes" id="UP000016480">
    <property type="component" value="Unassembled WGS sequence"/>
</dbReference>
<accession>A0A8T0C996</accession>